<dbReference type="EMBL" id="MU853764">
    <property type="protein sequence ID" value="KAK3943663.1"/>
    <property type="molecule type" value="Genomic_DNA"/>
</dbReference>
<dbReference type="Pfam" id="PF13302">
    <property type="entry name" value="Acetyltransf_3"/>
    <property type="match status" value="1"/>
</dbReference>
<evidence type="ECO:0000313" key="3">
    <source>
        <dbReference type="EMBL" id="KAK3943663.1"/>
    </source>
</evidence>
<dbReference type="Gene3D" id="3.40.630.30">
    <property type="match status" value="1"/>
</dbReference>
<proteinExistence type="predicted"/>
<keyword evidence="4" id="KW-1185">Reference proteome</keyword>
<evidence type="ECO:0000313" key="4">
    <source>
        <dbReference type="Proteomes" id="UP001303473"/>
    </source>
</evidence>
<dbReference type="InterPro" id="IPR016181">
    <property type="entry name" value="Acyl_CoA_acyltransferase"/>
</dbReference>
<organism evidence="3 4">
    <name type="scientific">Diplogelasinospora grovesii</name>
    <dbReference type="NCBI Taxonomy" id="303347"/>
    <lineage>
        <taxon>Eukaryota</taxon>
        <taxon>Fungi</taxon>
        <taxon>Dikarya</taxon>
        <taxon>Ascomycota</taxon>
        <taxon>Pezizomycotina</taxon>
        <taxon>Sordariomycetes</taxon>
        <taxon>Sordariomycetidae</taxon>
        <taxon>Sordariales</taxon>
        <taxon>Diplogelasinosporaceae</taxon>
        <taxon>Diplogelasinospora</taxon>
    </lineage>
</organism>
<accession>A0AAN6NF43</accession>
<dbReference type="GO" id="GO:0016747">
    <property type="term" value="F:acyltransferase activity, transferring groups other than amino-acyl groups"/>
    <property type="evidence" value="ECO:0007669"/>
    <property type="project" value="InterPro"/>
</dbReference>
<dbReference type="PANTHER" id="PTHR46067:SF27">
    <property type="entry name" value="ACYL-COA N-ACYLTRANSFERASES (NAT) SUPERFAMILY PROTEIN"/>
    <property type="match status" value="1"/>
</dbReference>
<dbReference type="Proteomes" id="UP001303473">
    <property type="component" value="Unassembled WGS sequence"/>
</dbReference>
<feature type="domain" description="N-acetyltransferase" evidence="2">
    <location>
        <begin position="104"/>
        <end position="167"/>
    </location>
</feature>
<reference evidence="4" key="1">
    <citation type="journal article" date="2023" name="Mol. Phylogenet. Evol.">
        <title>Genome-scale phylogeny and comparative genomics of the fungal order Sordariales.</title>
        <authorList>
            <person name="Hensen N."/>
            <person name="Bonometti L."/>
            <person name="Westerberg I."/>
            <person name="Brannstrom I.O."/>
            <person name="Guillou S."/>
            <person name="Cros-Aarteil S."/>
            <person name="Calhoun S."/>
            <person name="Haridas S."/>
            <person name="Kuo A."/>
            <person name="Mondo S."/>
            <person name="Pangilinan J."/>
            <person name="Riley R."/>
            <person name="LaButti K."/>
            <person name="Andreopoulos B."/>
            <person name="Lipzen A."/>
            <person name="Chen C."/>
            <person name="Yan M."/>
            <person name="Daum C."/>
            <person name="Ng V."/>
            <person name="Clum A."/>
            <person name="Steindorff A."/>
            <person name="Ohm R.A."/>
            <person name="Martin F."/>
            <person name="Silar P."/>
            <person name="Natvig D.O."/>
            <person name="Lalanne C."/>
            <person name="Gautier V."/>
            <person name="Ament-Velasquez S.L."/>
            <person name="Kruys A."/>
            <person name="Hutchinson M.I."/>
            <person name="Powell A.J."/>
            <person name="Barry K."/>
            <person name="Miller A.N."/>
            <person name="Grigoriev I.V."/>
            <person name="Debuchy R."/>
            <person name="Gladieux P."/>
            <person name="Hiltunen Thoren M."/>
            <person name="Johannesson H."/>
        </authorList>
    </citation>
    <scope>NUCLEOTIDE SEQUENCE [LARGE SCALE GENOMIC DNA]</scope>
    <source>
        <strain evidence="4">CBS 340.73</strain>
    </source>
</reference>
<evidence type="ECO:0000256" key="1">
    <source>
        <dbReference type="SAM" id="MobiDB-lite"/>
    </source>
</evidence>
<gene>
    <name evidence="3" type="ORF">QBC46DRAFT_338302</name>
</gene>
<protein>
    <recommendedName>
        <fullName evidence="2">N-acetyltransferase domain-containing protein</fullName>
    </recommendedName>
</protein>
<sequence length="300" mass="32943">MNPNPTYSWPVLDSGHGGSPDRAWHPFSIHPGAPLFDPLRAEISSSLTLEDILALTKLISSVKRADKEQLLSYDIPVLVPSSHKELGECWEARGGIDLATPDLSEPRTMRITYRLSTDCLGRGVLTEAIWHFTRWAFRAFPGINRIEAAVKEGAETSACVLIKAGYRSEGCRRKAGYDDGLAFDVHMYGILRENCPEVPGVAGRVRVNKQPKPEDTHLDIFRAVEVALMIKDKASDDANATRRPESGGKNQHAEGVVGGGSGEADRRARVESESEGEHRHICKKVKLEAAEAVKIKCEPV</sequence>
<dbReference type="InterPro" id="IPR000182">
    <property type="entry name" value="GNAT_dom"/>
</dbReference>
<feature type="region of interest" description="Disordered" evidence="1">
    <location>
        <begin position="235"/>
        <end position="280"/>
    </location>
</feature>
<feature type="compositionally biased region" description="Basic and acidic residues" evidence="1">
    <location>
        <begin position="263"/>
        <end position="280"/>
    </location>
</feature>
<dbReference type="SUPFAM" id="SSF55729">
    <property type="entry name" value="Acyl-CoA N-acyltransferases (Nat)"/>
    <property type="match status" value="1"/>
</dbReference>
<dbReference type="AlphaFoldDB" id="A0AAN6NF43"/>
<dbReference type="PANTHER" id="PTHR46067">
    <property type="entry name" value="ACYL-COA N-ACYLTRANSFERASES (NAT) SUPERFAMILY PROTEIN"/>
    <property type="match status" value="1"/>
</dbReference>
<evidence type="ECO:0000259" key="2">
    <source>
        <dbReference type="Pfam" id="PF13302"/>
    </source>
</evidence>
<name>A0AAN6NF43_9PEZI</name>
<feature type="compositionally biased region" description="Basic and acidic residues" evidence="1">
    <location>
        <begin position="235"/>
        <end position="246"/>
    </location>
</feature>
<comment type="caution">
    <text evidence="3">The sequence shown here is derived from an EMBL/GenBank/DDBJ whole genome shotgun (WGS) entry which is preliminary data.</text>
</comment>